<dbReference type="Pfam" id="PF01364">
    <property type="entry name" value="Peptidase_C25"/>
    <property type="match status" value="1"/>
</dbReference>
<dbReference type="EMBL" id="MBUA01000001">
    <property type="protein sequence ID" value="MBC6490576.1"/>
    <property type="molecule type" value="Genomic_DNA"/>
</dbReference>
<dbReference type="CDD" id="cd02258">
    <property type="entry name" value="Peptidase_C25_N"/>
    <property type="match status" value="1"/>
</dbReference>
<reference evidence="3 4" key="1">
    <citation type="submission" date="2016-07" db="EMBL/GenBank/DDBJ databases">
        <title>Genome analysis of Flavihumibacter stibioxidans YS-17.</title>
        <authorList>
            <person name="Shi K."/>
            <person name="Han Y."/>
            <person name="Wang G."/>
        </authorList>
    </citation>
    <scope>NUCLEOTIDE SEQUENCE [LARGE SCALE GENOMIC DNA]</scope>
    <source>
        <strain evidence="3 4">YS-17</strain>
    </source>
</reference>
<dbReference type="InterPro" id="IPR001769">
    <property type="entry name" value="Gingipain"/>
</dbReference>
<dbReference type="InterPro" id="IPR029031">
    <property type="entry name" value="Gingipain_N_sf"/>
</dbReference>
<dbReference type="Gene3D" id="3.40.50.10390">
    <property type="entry name" value="Gingipain r, domain 1"/>
    <property type="match status" value="1"/>
</dbReference>
<name>A0ABR7M6B5_9BACT</name>
<dbReference type="SUPFAM" id="SSF52129">
    <property type="entry name" value="Caspase-like"/>
    <property type="match status" value="1"/>
</dbReference>
<organism evidence="3 4">
    <name type="scientific">Flavihumibacter stibioxidans</name>
    <dbReference type="NCBI Taxonomy" id="1834163"/>
    <lineage>
        <taxon>Bacteria</taxon>
        <taxon>Pseudomonadati</taxon>
        <taxon>Bacteroidota</taxon>
        <taxon>Chitinophagia</taxon>
        <taxon>Chitinophagales</taxon>
        <taxon>Chitinophagaceae</taxon>
        <taxon>Flavihumibacter</taxon>
    </lineage>
</organism>
<evidence type="ECO:0000313" key="3">
    <source>
        <dbReference type="EMBL" id="MBC6490576.1"/>
    </source>
</evidence>
<evidence type="ECO:0000313" key="4">
    <source>
        <dbReference type="Proteomes" id="UP000765802"/>
    </source>
</evidence>
<dbReference type="Gene3D" id="3.40.50.1460">
    <property type="match status" value="1"/>
</dbReference>
<sequence>MYSLFRFILLTVFFCQASVLVAQRSYSGHSVLASGKWYRLGIPAAGIYKIDAANLPAMGFALPLPADAVKLFGRPAGIPAEALSSPYSDDLTELAVTVFDGGDGQLQAGDYLVFYAPGPHWWEKDPATQTVRHRLNPYTDTAYIYLTTGTAGKRVARVAEPSPATDTITRYQFRDWYEKDLYNLLSSGKEWYGERFLAENSSPVTIAASIPQPVEGSSARLFSTVAARSVGNNAEFDLQLNGAPLASHTIAPVSSSSLDLFARENRLEASFPATQTINLTYRFISANSSAIGWINRFELLADCHLRMTAGRNLDFRTEANAGPGKIARYQLQEAGSATRVWRVSDPLNPVEMATSLHGSLLSFNDRHEKAEEYIAFTADAAELSAPLPLGPVANQDLHAEAIPGMIIVTTETLLPAAERLADWHRVRDGLNSLVLTSQQVYHEFSGGQPDPTAIRDLVKMFYDRAGADTGKRPRYLLLFGDASFDSKNRVAPGQNGVPSYQSTFSLDPLVTYVSDDYFGLLDDWEDINSELVQNRVDIGIGRIPVATVAAANDYIDKIVLYHQPASRGSWRNELSFIADDEDFNLHLNDAEDISATAAAASELFLQQKIYLDAFQQESDAAGSRYPEVNRFIKDQMQKGTLLWNYSGHGGFRRLAEEVVLDKDIADGWQQNGRLPLFITATCDFAPFDNPAIESLGEYLLTKPAAGAIALMTTTRLVFAYSNRIMNANYLAMALKRQPDGRYRSLGEAVRDAKNATADVSGDVFNNRKFTLLGDPAITLAFPRHQVHTTHINGKPVEEGMDTLRALQEITVRGQVTDRSGQVLSGFNGIVYPQVLDQPYERRTLGNDAGSQVTGFRVQDRFIFKGKATVENGQFSFSFVIPKDISYTAGEIRIVYYAMDSLSDAHGATGRLVVAGSAPPPADLEGPAIRAWLNDTSFRDGGLVNDQPLLIIRLTDTSGINVLGNGIGHDITAILDEATGSPQVLNAFFEADTDTYRSGMVKFRLPALEDGEHRMRIKAWDQVNNSNEISLVFMVRNSRVLVVKSAGAWPNPSRAGVRFVFDHNRVDEPLQAILELFSMEGKPVKKISGTIIASGNRSYLEWNGKDDRGHPVPPGMYVYRILIRTRDGREAVIVKKLIRL</sequence>
<keyword evidence="4" id="KW-1185">Reference proteome</keyword>
<keyword evidence="1" id="KW-0732">Signal</keyword>
<gene>
    <name evidence="3" type="ORF">BC349_06335</name>
</gene>
<protein>
    <recommendedName>
        <fullName evidence="2">Gingipain domain-containing protein</fullName>
    </recommendedName>
</protein>
<evidence type="ECO:0000259" key="2">
    <source>
        <dbReference type="Pfam" id="PF01364"/>
    </source>
</evidence>
<dbReference type="RefSeq" id="WP_187255871.1">
    <property type="nucleotide sequence ID" value="NZ_JBHULF010000006.1"/>
</dbReference>
<dbReference type="InterPro" id="IPR029030">
    <property type="entry name" value="Caspase-like_dom_sf"/>
</dbReference>
<dbReference type="Gene3D" id="2.60.40.4070">
    <property type="match status" value="1"/>
</dbReference>
<evidence type="ECO:0000256" key="1">
    <source>
        <dbReference type="ARBA" id="ARBA00022729"/>
    </source>
</evidence>
<dbReference type="Proteomes" id="UP000765802">
    <property type="component" value="Unassembled WGS sequence"/>
</dbReference>
<accession>A0ABR7M6B5</accession>
<dbReference type="NCBIfam" id="NF033707">
    <property type="entry name" value="T9SS_sortase"/>
    <property type="match status" value="1"/>
</dbReference>
<proteinExistence type="predicted"/>
<feature type="domain" description="Gingipain" evidence="2">
    <location>
        <begin position="405"/>
        <end position="779"/>
    </location>
</feature>
<comment type="caution">
    <text evidence="3">The sequence shown here is derived from an EMBL/GenBank/DDBJ whole genome shotgun (WGS) entry which is preliminary data.</text>
</comment>